<sequence>MSQSHVTLLPVPPTPRRQLCLRLGLSSTSHVLLFCQPKRRNLNATSCTSSAHRPRQVSSRLSASPADRHSSVVLTTTCLFWGLVKASNPIPLAKPPNVYINDRDVEDSQTAALRGVIDSVRGSSRCESEYAGVKGPSSLSFSTSSSFPRKRDSNSQLALELCSLAALLHHSACSSQLYFNSAVGPSDVGPSGRHEARQGLEPAVNSRQTQRAGRPSCGHGGYGRLRRHRRAKSELPGPDLQDSH</sequence>
<proteinExistence type="predicted"/>
<evidence type="ECO:0000313" key="3">
    <source>
        <dbReference type="Proteomes" id="UP000784294"/>
    </source>
</evidence>
<comment type="caution">
    <text evidence="2">The sequence shown here is derived from an EMBL/GenBank/DDBJ whole genome shotgun (WGS) entry which is preliminary data.</text>
</comment>
<accession>A0A448XHK1</accession>
<name>A0A448XHK1_9PLAT</name>
<dbReference type="Proteomes" id="UP000784294">
    <property type="component" value="Unassembled WGS sequence"/>
</dbReference>
<dbReference type="AlphaFoldDB" id="A0A448XHK1"/>
<feature type="compositionally biased region" description="Polar residues" evidence="1">
    <location>
        <begin position="46"/>
        <end position="62"/>
    </location>
</feature>
<gene>
    <name evidence="2" type="ORF">PXEA_LOCUS30047</name>
</gene>
<evidence type="ECO:0000256" key="1">
    <source>
        <dbReference type="SAM" id="MobiDB-lite"/>
    </source>
</evidence>
<protein>
    <submittedName>
        <fullName evidence="2">Uncharacterized protein</fullName>
    </submittedName>
</protein>
<feature type="region of interest" description="Disordered" evidence="1">
    <location>
        <begin position="128"/>
        <end position="149"/>
    </location>
</feature>
<keyword evidence="3" id="KW-1185">Reference proteome</keyword>
<reference evidence="2" key="1">
    <citation type="submission" date="2018-11" db="EMBL/GenBank/DDBJ databases">
        <authorList>
            <consortium name="Pathogen Informatics"/>
        </authorList>
    </citation>
    <scope>NUCLEOTIDE SEQUENCE</scope>
</reference>
<feature type="region of interest" description="Disordered" evidence="1">
    <location>
        <begin position="46"/>
        <end position="65"/>
    </location>
</feature>
<evidence type="ECO:0000313" key="2">
    <source>
        <dbReference type="EMBL" id="VEL36607.1"/>
    </source>
</evidence>
<feature type="region of interest" description="Disordered" evidence="1">
    <location>
        <begin position="185"/>
        <end position="244"/>
    </location>
</feature>
<organism evidence="2 3">
    <name type="scientific">Protopolystoma xenopodis</name>
    <dbReference type="NCBI Taxonomy" id="117903"/>
    <lineage>
        <taxon>Eukaryota</taxon>
        <taxon>Metazoa</taxon>
        <taxon>Spiralia</taxon>
        <taxon>Lophotrochozoa</taxon>
        <taxon>Platyhelminthes</taxon>
        <taxon>Monogenea</taxon>
        <taxon>Polyopisthocotylea</taxon>
        <taxon>Polystomatidea</taxon>
        <taxon>Polystomatidae</taxon>
        <taxon>Protopolystoma</taxon>
    </lineage>
</organism>
<dbReference type="EMBL" id="CAAALY010252708">
    <property type="protein sequence ID" value="VEL36607.1"/>
    <property type="molecule type" value="Genomic_DNA"/>
</dbReference>
<feature type="compositionally biased region" description="Low complexity" evidence="1">
    <location>
        <begin position="137"/>
        <end position="147"/>
    </location>
</feature>